<dbReference type="AlphaFoldDB" id="A0A455SP01"/>
<comment type="similarity">
    <text evidence="6">Belongs to the peptidase M48 family.</text>
</comment>
<dbReference type="GO" id="GO:0046872">
    <property type="term" value="F:metal ion binding"/>
    <property type="evidence" value="ECO:0007669"/>
    <property type="project" value="UniProtKB-KW"/>
</dbReference>
<dbReference type="InterPro" id="IPR032456">
    <property type="entry name" value="Peptidase_M48_N"/>
</dbReference>
<evidence type="ECO:0008006" key="12">
    <source>
        <dbReference type="Google" id="ProtNLM"/>
    </source>
</evidence>
<feature type="transmembrane region" description="Helical" evidence="8">
    <location>
        <begin position="72"/>
        <end position="93"/>
    </location>
</feature>
<feature type="domain" description="Peptidase M48" evidence="9">
    <location>
        <begin position="177"/>
        <end position="380"/>
    </location>
</feature>
<reference evidence="11" key="1">
    <citation type="submission" date="2018-12" db="EMBL/GenBank/DDBJ databases">
        <title>Novel natural products biosynthetic potential of the class Ktedonobacteria.</title>
        <authorList>
            <person name="Zheng Y."/>
            <person name="Saitou A."/>
            <person name="Wang C.M."/>
            <person name="Toyoda A."/>
            <person name="Minakuchi Y."/>
            <person name="Sekiguchi Y."/>
            <person name="Ueda K."/>
            <person name="Takano H."/>
            <person name="Sakai Y."/>
            <person name="Yokota A."/>
            <person name="Yabe S."/>
        </authorList>
    </citation>
    <scope>NUCLEOTIDE SEQUENCE</scope>
    <source>
        <strain evidence="11">COM3</strain>
    </source>
</reference>
<gene>
    <name evidence="11" type="ORF">KTC_41770</name>
</gene>
<evidence type="ECO:0000256" key="6">
    <source>
        <dbReference type="RuleBase" id="RU003983"/>
    </source>
</evidence>
<evidence type="ECO:0000256" key="7">
    <source>
        <dbReference type="SAM" id="MobiDB-lite"/>
    </source>
</evidence>
<feature type="transmembrane region" description="Helical" evidence="8">
    <location>
        <begin position="260"/>
        <end position="282"/>
    </location>
</feature>
<dbReference type="Gene3D" id="3.30.2010.10">
    <property type="entry name" value="Metalloproteases ('zincins'), catalytic domain"/>
    <property type="match status" value="1"/>
</dbReference>
<organism evidence="11">
    <name type="scientific">Thermosporothrix sp. COM3</name>
    <dbReference type="NCBI Taxonomy" id="2490863"/>
    <lineage>
        <taxon>Bacteria</taxon>
        <taxon>Bacillati</taxon>
        <taxon>Chloroflexota</taxon>
        <taxon>Ktedonobacteria</taxon>
        <taxon>Ktedonobacterales</taxon>
        <taxon>Thermosporotrichaceae</taxon>
        <taxon>Thermosporothrix</taxon>
    </lineage>
</organism>
<feature type="transmembrane region" description="Helical" evidence="8">
    <location>
        <begin position="20"/>
        <end position="41"/>
    </location>
</feature>
<keyword evidence="8" id="KW-0812">Transmembrane</keyword>
<accession>A0A455SP01</accession>
<keyword evidence="4 6" id="KW-0862">Zinc</keyword>
<evidence type="ECO:0000256" key="1">
    <source>
        <dbReference type="ARBA" id="ARBA00022670"/>
    </source>
</evidence>
<evidence type="ECO:0000259" key="10">
    <source>
        <dbReference type="Pfam" id="PF16491"/>
    </source>
</evidence>
<dbReference type="EMBL" id="AP019376">
    <property type="protein sequence ID" value="BBH89426.1"/>
    <property type="molecule type" value="Genomic_DNA"/>
</dbReference>
<evidence type="ECO:0000259" key="9">
    <source>
        <dbReference type="Pfam" id="PF01435"/>
    </source>
</evidence>
<feature type="domain" description="CAAX prenyl protease 1 N-terminal" evidence="10">
    <location>
        <begin position="2"/>
        <end position="172"/>
    </location>
</feature>
<keyword evidence="5 6" id="KW-0482">Metalloprotease</keyword>
<keyword evidence="8" id="KW-1133">Transmembrane helix</keyword>
<evidence type="ECO:0000256" key="2">
    <source>
        <dbReference type="ARBA" id="ARBA00022723"/>
    </source>
</evidence>
<dbReference type="InterPro" id="IPR001915">
    <property type="entry name" value="Peptidase_M48"/>
</dbReference>
<dbReference type="GO" id="GO:0006508">
    <property type="term" value="P:proteolysis"/>
    <property type="evidence" value="ECO:0007669"/>
    <property type="project" value="UniProtKB-KW"/>
</dbReference>
<feature type="transmembrane region" description="Helical" evidence="8">
    <location>
        <begin position="144"/>
        <end position="172"/>
    </location>
</feature>
<dbReference type="Pfam" id="PF16491">
    <property type="entry name" value="Peptidase_M48_N"/>
    <property type="match status" value="1"/>
</dbReference>
<evidence type="ECO:0000256" key="4">
    <source>
        <dbReference type="ARBA" id="ARBA00022833"/>
    </source>
</evidence>
<comment type="cofactor">
    <cofactor evidence="6">
        <name>Zn(2+)</name>
        <dbReference type="ChEBI" id="CHEBI:29105"/>
    </cofactor>
    <text evidence="6">Binds 1 zinc ion per subunit.</text>
</comment>
<evidence type="ECO:0000256" key="8">
    <source>
        <dbReference type="SAM" id="Phobius"/>
    </source>
</evidence>
<evidence type="ECO:0000313" key="11">
    <source>
        <dbReference type="EMBL" id="BBH89426.1"/>
    </source>
</evidence>
<evidence type="ECO:0000256" key="3">
    <source>
        <dbReference type="ARBA" id="ARBA00022801"/>
    </source>
</evidence>
<keyword evidence="8" id="KW-0472">Membrane</keyword>
<keyword evidence="1 6" id="KW-0645">Protease</keyword>
<protein>
    <recommendedName>
        <fullName evidence="12">Ste24 endopeptidase</fullName>
    </recommendedName>
</protein>
<feature type="transmembrane region" description="Helical" evidence="8">
    <location>
        <begin position="294"/>
        <end position="314"/>
    </location>
</feature>
<dbReference type="GO" id="GO:0004222">
    <property type="term" value="F:metalloendopeptidase activity"/>
    <property type="evidence" value="ECO:0007669"/>
    <property type="project" value="InterPro"/>
</dbReference>
<evidence type="ECO:0000256" key="5">
    <source>
        <dbReference type="ARBA" id="ARBA00023049"/>
    </source>
</evidence>
<sequence>MEIDKARQRKARHYARQKLVFSLLDLVLLLTCLTLTIATGLDKLLRDQLYMAVLWAPILTWHPFPGYYPAQLVAYFAIAFCGYCCLSLPLAYLRYRLSFRYGLALIDGSTWLHDTGKNLLLNFALQAGALLLTYGLLASQPHWWWLWLALLLLLFSIIMTNLAPVLIFPLFYRFKPLPEGALNQRLLELARRTATRVQGIFTIQLSHRTTAATAALMGLGNTRRIVLGDTMTDRYTIDEIEVVLAHEIGHHVHNHIWKMLFSQGVLTLAGLSLTHLFLRWLMDNQNMYFSLTDPATIPLFALLVVSFHVLIMPIRNTLSRHMEYQADEYALQVTQKVDAFKSVMRRLASQNLTEIAPAPLVEFWLYSHPAVHRRLRHADEFAERLLSSSYTRASFKSCNRAATSSTGPSGMVNSGSSTPHSAH</sequence>
<proteinExistence type="inferred from homology"/>
<keyword evidence="2" id="KW-0479">Metal-binding</keyword>
<feature type="transmembrane region" description="Helical" evidence="8">
    <location>
        <begin position="119"/>
        <end position="138"/>
    </location>
</feature>
<dbReference type="PANTHER" id="PTHR10120">
    <property type="entry name" value="CAAX PRENYL PROTEASE 1"/>
    <property type="match status" value="1"/>
</dbReference>
<feature type="region of interest" description="Disordered" evidence="7">
    <location>
        <begin position="400"/>
        <end position="423"/>
    </location>
</feature>
<dbReference type="Pfam" id="PF01435">
    <property type="entry name" value="Peptidase_M48"/>
    <property type="match status" value="1"/>
</dbReference>
<name>A0A455SP01_9CHLR</name>
<keyword evidence="3 6" id="KW-0378">Hydrolase</keyword>